<dbReference type="EMBL" id="CP067378">
    <property type="protein sequence ID" value="QYS89608.1"/>
    <property type="molecule type" value="Genomic_DNA"/>
</dbReference>
<proteinExistence type="predicted"/>
<sequence length="66" mass="7316">MVNFLVITTVPVIETPKGVALNDGTKAVDISPATVRVPNKDGWIQIKDHGTLPCYFRNTFRKKCSL</sequence>
<evidence type="ECO:0000313" key="1">
    <source>
        <dbReference type="EMBL" id="QYS89608.1"/>
    </source>
</evidence>
<dbReference type="AlphaFoldDB" id="A0A8G0KV61"/>
<dbReference type="Proteomes" id="UP000824721">
    <property type="component" value="Chromosome"/>
</dbReference>
<protein>
    <submittedName>
        <fullName evidence="1">Uncharacterized protein</fullName>
    </submittedName>
</protein>
<reference evidence="1" key="1">
    <citation type="submission" date="2020-12" db="EMBL/GenBank/DDBJ databases">
        <title>Genome sequencing of genetic groups of Flavobacterium columnare.</title>
        <authorList>
            <person name="Waldbieser G.C."/>
            <person name="Griffin M.J."/>
            <person name="LaFrentz B.R."/>
        </authorList>
    </citation>
    <scope>NUCLEOTIDE SEQUENCE</scope>
    <source>
        <strain evidence="1">90-106</strain>
    </source>
</reference>
<gene>
    <name evidence="1" type="ORF">JJC05_04915</name>
</gene>
<name>A0A8G0KV61_9FLAO</name>
<organism evidence="1">
    <name type="scientific">Flavobacterium columnare</name>
    <dbReference type="NCBI Taxonomy" id="996"/>
    <lineage>
        <taxon>Bacteria</taxon>
        <taxon>Pseudomonadati</taxon>
        <taxon>Bacteroidota</taxon>
        <taxon>Flavobacteriia</taxon>
        <taxon>Flavobacteriales</taxon>
        <taxon>Flavobacteriaceae</taxon>
        <taxon>Flavobacterium</taxon>
    </lineage>
</organism>
<dbReference type="KEGG" id="fdv:JJC05_04915"/>
<accession>A0A8G0KV61</accession>